<reference evidence="3" key="1">
    <citation type="submission" date="2020-10" db="EMBL/GenBank/DDBJ databases">
        <title>Unveiling of a novel bifunctional photoreceptor, Dualchrome1, isolated from a cosmopolitan green alga.</title>
        <authorList>
            <person name="Suzuki S."/>
            <person name="Kawachi M."/>
        </authorList>
    </citation>
    <scope>NUCLEOTIDE SEQUENCE</scope>
    <source>
        <strain evidence="3">NIES 2893</strain>
    </source>
</reference>
<evidence type="ECO:0000256" key="1">
    <source>
        <dbReference type="SAM" id="MobiDB-lite"/>
    </source>
</evidence>
<feature type="region of interest" description="Disordered" evidence="1">
    <location>
        <begin position="767"/>
        <end position="798"/>
    </location>
</feature>
<evidence type="ECO:0000313" key="4">
    <source>
        <dbReference type="Proteomes" id="UP000660262"/>
    </source>
</evidence>
<evidence type="ECO:0000313" key="3">
    <source>
        <dbReference type="EMBL" id="GHP01390.1"/>
    </source>
</evidence>
<dbReference type="EMBL" id="BNJQ01000001">
    <property type="protein sequence ID" value="GHP01390.1"/>
    <property type="molecule type" value="Genomic_DNA"/>
</dbReference>
<organism evidence="3 4">
    <name type="scientific">Pycnococcus provasolii</name>
    <dbReference type="NCBI Taxonomy" id="41880"/>
    <lineage>
        <taxon>Eukaryota</taxon>
        <taxon>Viridiplantae</taxon>
        <taxon>Chlorophyta</taxon>
        <taxon>Pseudoscourfieldiophyceae</taxon>
        <taxon>Pseudoscourfieldiales</taxon>
        <taxon>Pycnococcaceae</taxon>
        <taxon>Pycnococcus</taxon>
    </lineage>
</organism>
<feature type="compositionally biased region" description="Basic and acidic residues" evidence="1">
    <location>
        <begin position="785"/>
        <end position="794"/>
    </location>
</feature>
<keyword evidence="2" id="KW-0812">Transmembrane</keyword>
<dbReference type="AlphaFoldDB" id="A0A830H5U4"/>
<keyword evidence="4" id="KW-1185">Reference proteome</keyword>
<comment type="caution">
    <text evidence="3">The sequence shown here is derived from an EMBL/GenBank/DDBJ whole genome shotgun (WGS) entry which is preliminary data.</text>
</comment>
<dbReference type="Proteomes" id="UP000660262">
    <property type="component" value="Unassembled WGS sequence"/>
</dbReference>
<keyword evidence="2" id="KW-0472">Membrane</keyword>
<proteinExistence type="predicted"/>
<dbReference type="OrthoDB" id="18585at2759"/>
<accession>A0A830H5U4</accession>
<keyword evidence="2" id="KW-1133">Transmembrane helix</keyword>
<protein>
    <submittedName>
        <fullName evidence="3">Uncharacterized protein</fullName>
    </submittedName>
</protein>
<name>A0A830H5U4_9CHLO</name>
<gene>
    <name evidence="3" type="ORF">PPROV_000014600</name>
</gene>
<evidence type="ECO:0000256" key="2">
    <source>
        <dbReference type="SAM" id="Phobius"/>
    </source>
</evidence>
<feature type="transmembrane region" description="Helical" evidence="2">
    <location>
        <begin position="668"/>
        <end position="691"/>
    </location>
</feature>
<feature type="region of interest" description="Disordered" evidence="1">
    <location>
        <begin position="817"/>
        <end position="889"/>
    </location>
</feature>
<sequence length="889" mass="97794">MTQLPQQFAIDNTTVGFDAPNASLTRKPQLEGLKDDLTLTNYTMHFWNVTNPVEYLAGTQPPSLVPVGPFLKRTIKTTSANVTFSDDGKYVQKRMGGVGTIEFIMPDNVKPSDRLYLVNKFWFGLTFGDDTRLLLATVPLVLPPLYSGLVAMGAMLNLTEPIVLAHWSSCALGAPVGDLNPLAKAHYPIPFEFGCWAKQRAAADPSIPQNATVLSAKSARAVLGALNGTANPVTAPAYATMIHYSFAPDAKLSHAAMAYTFGLNSVEQASLVREYVGYISKTYGVAVAKSVMGPPLGPKSTGIVLNRTVAEFMWQYEDPLFGVVQAGFGPKKNLWCFACYAVQGENLGGKYQLGEPVDWQGGVNASYLPPGYVPHDPDWVDDKMGPWQHTGKGDIFAWSSYRTYEDPLQLGKYDATDIVRSIKGEEVGKYEDFLNVQSIFVKNVDAETLEFDTPFQAGFRDRLTRDPRSVPVADAHLAGYRYRRAEGDLIGCDKDTSRHGCGVPSGFYRPARGAWDMLSVRAGYETALIPPSAQTWPSGFMQTMGDLHRADERFVESIFPKDAGVNETAAETRARYKEVYPGIDDERNDKSITVWRPMATTKADIGFTVEQHSTVLELCGVKPSPLHPTVWYGNPTIGNYTWLPCGGSELHYGLTDKGSIAFSVLATAAYAISGPIVVIYCIMIPLLYCLYKACFRLDDRKRSHLRHAMRSYTRGDVLHHEAGGTISSKAVKVAEEKRKLHAAARRITIAVSQDQTLTSEVSKAALPECSDGADPQTSMRRRRISRFDGEKSPTSDETVESWLTRLMSDFQGHMKRAVGMKPSTPGLKSQLVDDDADEMPIMPPDDRPRAPPRMEALRRMSQSPKASAGQEWIRLGDEAAGNTSRSPFA</sequence>